<proteinExistence type="predicted"/>
<dbReference type="InterPro" id="IPR052342">
    <property type="entry name" value="MCH/BMMD"/>
</dbReference>
<dbReference type="EMBL" id="JANFAV010000007">
    <property type="protein sequence ID" value="MCW6535532.1"/>
    <property type="molecule type" value="Genomic_DNA"/>
</dbReference>
<dbReference type="CDD" id="cd03454">
    <property type="entry name" value="YdeM"/>
    <property type="match status" value="1"/>
</dbReference>
<keyword evidence="3" id="KW-1185">Reference proteome</keyword>
<dbReference type="Proteomes" id="UP001165565">
    <property type="component" value="Unassembled WGS sequence"/>
</dbReference>
<evidence type="ECO:0000313" key="2">
    <source>
        <dbReference type="EMBL" id="MCW6535532.1"/>
    </source>
</evidence>
<gene>
    <name evidence="2" type="ORF">NEE01_12150</name>
</gene>
<dbReference type="InterPro" id="IPR029069">
    <property type="entry name" value="HotDog_dom_sf"/>
</dbReference>
<comment type="caution">
    <text evidence="2">The sequence shown here is derived from an EMBL/GenBank/DDBJ whole genome shotgun (WGS) entry which is preliminary data.</text>
</comment>
<dbReference type="PANTHER" id="PTHR43664:SF1">
    <property type="entry name" value="BETA-METHYLMALYL-COA DEHYDRATASE"/>
    <property type="match status" value="1"/>
</dbReference>
<dbReference type="Gene3D" id="3.10.129.10">
    <property type="entry name" value="Hotdog Thioesterase"/>
    <property type="match status" value="1"/>
</dbReference>
<dbReference type="RefSeq" id="WP_265269107.1">
    <property type="nucleotide sequence ID" value="NZ_JANFAV010000007.1"/>
</dbReference>
<dbReference type="PANTHER" id="PTHR43664">
    <property type="entry name" value="MONOAMINE OXIDASE-RELATED"/>
    <property type="match status" value="1"/>
</dbReference>
<reference evidence="2" key="1">
    <citation type="submission" date="2022-06" db="EMBL/GenBank/DDBJ databases">
        <title>Sphingomonas sp. nov. isolated from rhizosphere soil of tomato.</title>
        <authorList>
            <person name="Dong H."/>
            <person name="Gao R."/>
        </authorList>
    </citation>
    <scope>NUCLEOTIDE SEQUENCE</scope>
    <source>
        <strain evidence="2">MMSM24</strain>
    </source>
</reference>
<dbReference type="AlphaFoldDB" id="A0AA42CQZ5"/>
<evidence type="ECO:0000313" key="3">
    <source>
        <dbReference type="Proteomes" id="UP001165565"/>
    </source>
</evidence>
<evidence type="ECO:0000259" key="1">
    <source>
        <dbReference type="Pfam" id="PF01575"/>
    </source>
</evidence>
<organism evidence="2 3">
    <name type="scientific">Sphingomonas lycopersici</name>
    <dbReference type="NCBI Taxonomy" id="2951807"/>
    <lineage>
        <taxon>Bacteria</taxon>
        <taxon>Pseudomonadati</taxon>
        <taxon>Pseudomonadota</taxon>
        <taxon>Alphaproteobacteria</taxon>
        <taxon>Sphingomonadales</taxon>
        <taxon>Sphingomonadaceae</taxon>
        <taxon>Sphingomonas</taxon>
    </lineage>
</organism>
<dbReference type="InterPro" id="IPR002539">
    <property type="entry name" value="MaoC-like_dom"/>
</dbReference>
<accession>A0AA42CQZ5</accession>
<sequence>MQYFEDIAVGAKSSFGNYPVTREEVVAFAQKYDPQPFHLSDEAAAGTHFERLSASGWHTCAMVMSMVVENLKNHRQAGLGSPGVDELRWLKPVYPGDTLRCETEVIEKRRSQSRPEMGIFKSRMTVFNQDGVAVMSMVSNGLIRTRPNNEN</sequence>
<name>A0AA42CQZ5_9SPHN</name>
<dbReference type="SUPFAM" id="SSF54637">
    <property type="entry name" value="Thioesterase/thiol ester dehydrase-isomerase"/>
    <property type="match status" value="1"/>
</dbReference>
<dbReference type="Pfam" id="PF01575">
    <property type="entry name" value="MaoC_dehydratas"/>
    <property type="match status" value="1"/>
</dbReference>
<protein>
    <submittedName>
        <fullName evidence="2">MaoC family dehydratase</fullName>
    </submittedName>
</protein>
<feature type="domain" description="MaoC-like" evidence="1">
    <location>
        <begin position="16"/>
        <end position="114"/>
    </location>
</feature>